<evidence type="ECO:0000313" key="12">
    <source>
        <dbReference type="EMBL" id="RIJ32993.1"/>
    </source>
</evidence>
<dbReference type="InterPro" id="IPR003594">
    <property type="entry name" value="HATPase_dom"/>
</dbReference>
<accession>A0A399RRM7</accession>
<dbReference type="CDD" id="cd00075">
    <property type="entry name" value="HATPase"/>
    <property type="match status" value="1"/>
</dbReference>
<comment type="catalytic activity">
    <reaction evidence="1">
        <text>ATP + protein L-histidine = ADP + protein N-phospho-L-histidine.</text>
        <dbReference type="EC" id="2.7.13.3"/>
    </reaction>
</comment>
<keyword evidence="10" id="KW-0472">Membrane</keyword>
<comment type="caution">
    <text evidence="12">The sequence shown here is derived from an EMBL/GenBank/DDBJ whole genome shotgun (WGS) entry which is preliminary data.</text>
</comment>
<keyword evidence="7 12" id="KW-0418">Kinase</keyword>
<dbReference type="Gene3D" id="3.30.565.10">
    <property type="entry name" value="Histidine kinase-like ATPase, C-terminal domain"/>
    <property type="match status" value="1"/>
</dbReference>
<evidence type="ECO:0000256" key="5">
    <source>
        <dbReference type="ARBA" id="ARBA00022553"/>
    </source>
</evidence>
<feature type="transmembrane region" description="Helical" evidence="10">
    <location>
        <begin position="126"/>
        <end position="144"/>
    </location>
</feature>
<evidence type="ECO:0000256" key="7">
    <source>
        <dbReference type="ARBA" id="ARBA00022777"/>
    </source>
</evidence>
<dbReference type="InterPro" id="IPR036097">
    <property type="entry name" value="HisK_dim/P_sf"/>
</dbReference>
<keyword evidence="9" id="KW-0843">Virulence</keyword>
<dbReference type="InterPro" id="IPR004358">
    <property type="entry name" value="Sig_transdc_His_kin-like_C"/>
</dbReference>
<proteinExistence type="predicted"/>
<dbReference type="PRINTS" id="PR00344">
    <property type="entry name" value="BCTRLSENSOR"/>
</dbReference>
<sequence length="524" mass="56005">MGTITHSGCAGSLLDDLGTETIGTVTMAKPARQHARRSWAAILLLLPFIGGCVTQASLDAPAYSPWGIAFYSMFVATIIAFVVINLALNNLIGLFYSGLFAGFLATLWALEGGLTAFGFSGAVDTSASYSLAIVSIAFGFYTAERSIDPRQEMKRARTAMTLLAGLSLLVLLPVWMVPGQWLSYITLGLALLMAAAHFVATRTWAMHDDSPQQVPRVAVILFGVAMVVMVVLAVSRGAGDAAIASLVQRLLYAVVTASAMTAVLMALIDVRKARDAAMQESLRAARRDAETNASLLEMERNYARARDIAARHSRALSEASHDIRQPIASMRAELDALRKQAPRDVLTRLGQVLDHMDSLTGELSRSASRPGETGLHGEMEQEVLPISLLFDTLDRMFSAEAAAAGIKLRFVPSSVSVVAPPLALIRLTGNLISNAITHAEPSAVLVGLRRRGRRVRLDIIDNGGGFEDGDAERAFQSGVKREASPGAGLGLSIVKDLSGTYDIPVDVWSEPGAGTCFSIWLRPA</sequence>
<dbReference type="PANTHER" id="PTHR44936:SF9">
    <property type="entry name" value="SENSOR PROTEIN CREC"/>
    <property type="match status" value="1"/>
</dbReference>
<evidence type="ECO:0000256" key="8">
    <source>
        <dbReference type="ARBA" id="ARBA00023012"/>
    </source>
</evidence>
<keyword evidence="13" id="KW-1185">Reference proteome</keyword>
<dbReference type="InterPro" id="IPR005467">
    <property type="entry name" value="His_kinase_dom"/>
</dbReference>
<dbReference type="Gene3D" id="1.10.287.130">
    <property type="match status" value="1"/>
</dbReference>
<dbReference type="GO" id="GO:0000155">
    <property type="term" value="F:phosphorelay sensor kinase activity"/>
    <property type="evidence" value="ECO:0007669"/>
    <property type="project" value="InterPro"/>
</dbReference>
<evidence type="ECO:0000256" key="4">
    <source>
        <dbReference type="ARBA" id="ARBA00022475"/>
    </source>
</evidence>
<keyword evidence="6" id="KW-0808">Transferase</keyword>
<dbReference type="InterPro" id="IPR050980">
    <property type="entry name" value="2C_sensor_his_kinase"/>
</dbReference>
<comment type="subcellular location">
    <subcellularLocation>
        <location evidence="2">Cell membrane</location>
        <topology evidence="2">Multi-pass membrane protein</topology>
    </subcellularLocation>
</comment>
<keyword evidence="8" id="KW-0902">Two-component regulatory system</keyword>
<feature type="transmembrane region" description="Helical" evidence="10">
    <location>
        <begin position="39"/>
        <end position="56"/>
    </location>
</feature>
<dbReference type="EMBL" id="QWFX01000005">
    <property type="protein sequence ID" value="RIJ32993.1"/>
    <property type="molecule type" value="Genomic_DNA"/>
</dbReference>
<evidence type="ECO:0000256" key="2">
    <source>
        <dbReference type="ARBA" id="ARBA00004651"/>
    </source>
</evidence>
<evidence type="ECO:0000256" key="1">
    <source>
        <dbReference type="ARBA" id="ARBA00000085"/>
    </source>
</evidence>
<dbReference type="GO" id="GO:0005886">
    <property type="term" value="C:plasma membrane"/>
    <property type="evidence" value="ECO:0007669"/>
    <property type="project" value="UniProtKB-SubCell"/>
</dbReference>
<dbReference type="SUPFAM" id="SSF47384">
    <property type="entry name" value="Homodimeric domain of signal transducing histidine kinase"/>
    <property type="match status" value="1"/>
</dbReference>
<keyword evidence="5" id="KW-0597">Phosphoprotein</keyword>
<evidence type="ECO:0000256" key="9">
    <source>
        <dbReference type="ARBA" id="ARBA00023026"/>
    </source>
</evidence>
<dbReference type="SUPFAM" id="SSF55874">
    <property type="entry name" value="ATPase domain of HSP90 chaperone/DNA topoisomerase II/histidine kinase"/>
    <property type="match status" value="1"/>
</dbReference>
<protein>
    <recommendedName>
        <fullName evidence="3">histidine kinase</fullName>
        <ecNumber evidence="3">2.7.13.3</ecNumber>
    </recommendedName>
</protein>
<gene>
    <name evidence="12" type="ORF">D1223_03875</name>
</gene>
<dbReference type="PROSITE" id="PS50109">
    <property type="entry name" value="HIS_KIN"/>
    <property type="match status" value="1"/>
</dbReference>
<keyword evidence="10" id="KW-1133">Transmembrane helix</keyword>
<dbReference type="Proteomes" id="UP000266385">
    <property type="component" value="Unassembled WGS sequence"/>
</dbReference>
<dbReference type="Pfam" id="PF02518">
    <property type="entry name" value="HATPase_c"/>
    <property type="match status" value="1"/>
</dbReference>
<dbReference type="SMART" id="SM00387">
    <property type="entry name" value="HATPase_c"/>
    <property type="match status" value="1"/>
</dbReference>
<feature type="transmembrane region" description="Helical" evidence="10">
    <location>
        <begin position="156"/>
        <end position="175"/>
    </location>
</feature>
<feature type="transmembrane region" description="Helical" evidence="10">
    <location>
        <begin position="217"/>
        <end position="238"/>
    </location>
</feature>
<dbReference type="CDD" id="cd00082">
    <property type="entry name" value="HisKA"/>
    <property type="match status" value="1"/>
</dbReference>
<feature type="transmembrane region" description="Helical" evidence="10">
    <location>
        <begin position="250"/>
        <end position="268"/>
    </location>
</feature>
<evidence type="ECO:0000256" key="3">
    <source>
        <dbReference type="ARBA" id="ARBA00012438"/>
    </source>
</evidence>
<feature type="transmembrane region" description="Helical" evidence="10">
    <location>
        <begin position="68"/>
        <end position="88"/>
    </location>
</feature>
<keyword evidence="4" id="KW-1003">Cell membrane</keyword>
<dbReference type="InterPro" id="IPR003661">
    <property type="entry name" value="HisK_dim/P_dom"/>
</dbReference>
<dbReference type="PANTHER" id="PTHR44936">
    <property type="entry name" value="SENSOR PROTEIN CREC"/>
    <property type="match status" value="1"/>
</dbReference>
<keyword evidence="10" id="KW-0812">Transmembrane</keyword>
<evidence type="ECO:0000256" key="6">
    <source>
        <dbReference type="ARBA" id="ARBA00022679"/>
    </source>
</evidence>
<evidence type="ECO:0000256" key="10">
    <source>
        <dbReference type="SAM" id="Phobius"/>
    </source>
</evidence>
<evidence type="ECO:0000259" key="11">
    <source>
        <dbReference type="PROSITE" id="PS50109"/>
    </source>
</evidence>
<dbReference type="AlphaFoldDB" id="A0A399RRM7"/>
<feature type="transmembrane region" description="Helical" evidence="10">
    <location>
        <begin position="181"/>
        <end position="205"/>
    </location>
</feature>
<dbReference type="EC" id="2.7.13.3" evidence="3"/>
<name>A0A399RRM7_9PROT</name>
<reference evidence="12 13" key="1">
    <citation type="submission" date="2018-08" db="EMBL/GenBank/DDBJ databases">
        <title>Henriciella mobilis sp. nov., isolated from seawater.</title>
        <authorList>
            <person name="Cheng H."/>
            <person name="Wu Y.-H."/>
            <person name="Xu X.-W."/>
            <person name="Guo L.-L."/>
        </authorList>
    </citation>
    <scope>NUCLEOTIDE SEQUENCE [LARGE SCALE GENOMIC DNA]</scope>
    <source>
        <strain evidence="12 13">JN25</strain>
    </source>
</reference>
<organism evidence="12 13">
    <name type="scientific">Henriciella mobilis</name>
    <dbReference type="NCBI Taxonomy" id="2305467"/>
    <lineage>
        <taxon>Bacteria</taxon>
        <taxon>Pseudomonadati</taxon>
        <taxon>Pseudomonadota</taxon>
        <taxon>Alphaproteobacteria</taxon>
        <taxon>Hyphomonadales</taxon>
        <taxon>Hyphomonadaceae</taxon>
        <taxon>Henriciella</taxon>
    </lineage>
</organism>
<feature type="domain" description="Histidine kinase" evidence="11">
    <location>
        <begin position="318"/>
        <end position="524"/>
    </location>
</feature>
<dbReference type="InterPro" id="IPR036890">
    <property type="entry name" value="HATPase_C_sf"/>
</dbReference>
<evidence type="ECO:0000313" key="13">
    <source>
        <dbReference type="Proteomes" id="UP000266385"/>
    </source>
</evidence>
<feature type="transmembrane region" description="Helical" evidence="10">
    <location>
        <begin position="95"/>
        <end position="120"/>
    </location>
</feature>